<protein>
    <submittedName>
        <fullName evidence="1">Uncharacterized protein</fullName>
    </submittedName>
</protein>
<accession>A0AAD0TLB9</accession>
<evidence type="ECO:0000313" key="1">
    <source>
        <dbReference type="EMBL" id="AYJ37604.1"/>
    </source>
</evidence>
<dbReference type="NCBIfam" id="TIGR01053">
    <property type="entry name" value="LSD1"/>
    <property type="match status" value="1"/>
</dbReference>
<organism evidence="1 2">
    <name type="scientific">Lactiplantibacillus paraplantarum</name>
    <dbReference type="NCBI Taxonomy" id="60520"/>
    <lineage>
        <taxon>Bacteria</taxon>
        <taxon>Bacillati</taxon>
        <taxon>Bacillota</taxon>
        <taxon>Bacilli</taxon>
        <taxon>Lactobacillales</taxon>
        <taxon>Lactobacillaceae</taxon>
        <taxon>Lactiplantibacillus</taxon>
    </lineage>
</organism>
<proteinExistence type="predicted"/>
<name>A0AAD0TLB9_9LACO</name>
<dbReference type="Proteomes" id="UP000277896">
    <property type="component" value="Chromosome"/>
</dbReference>
<reference evidence="1 2" key="1">
    <citation type="submission" date="2018-10" db="EMBL/GenBank/DDBJ databases">
        <title>Genome seuquencing of Lactobacillus species.</title>
        <authorList>
            <person name="Baek C."/>
            <person name="Yi H."/>
        </authorList>
    </citation>
    <scope>NUCLEOTIDE SEQUENCE [LARGE SCALE GENOMIC DNA]</scope>
    <source>
        <strain evidence="1 2">DSM 10667</strain>
    </source>
</reference>
<dbReference type="AlphaFoldDB" id="A0AAD0TLB9"/>
<evidence type="ECO:0000313" key="2">
    <source>
        <dbReference type="Proteomes" id="UP000277896"/>
    </source>
</evidence>
<dbReference type="EMBL" id="CP032744">
    <property type="protein sequence ID" value="AYJ37604.1"/>
    <property type="molecule type" value="Genomic_DNA"/>
</dbReference>
<sequence>MPVATIVQRFLMIGITQNHDPSGRGSCRDVLRLVRGACKIKMNSSHWLWPP</sequence>
<gene>
    <name evidence="1" type="ORF">LP667_01585</name>
</gene>